<comment type="caution">
    <text evidence="2">The sequence shown here is derived from an EMBL/GenBank/DDBJ whole genome shotgun (WGS) entry which is preliminary data.</text>
</comment>
<organism evidence="2 3">
    <name type="scientific">Limnospira fusiformis PMC 851.14</name>
    <dbReference type="NCBI Taxonomy" id="2219512"/>
    <lineage>
        <taxon>Bacteria</taxon>
        <taxon>Bacillati</taxon>
        <taxon>Cyanobacteriota</taxon>
        <taxon>Cyanophyceae</taxon>
        <taxon>Oscillatoriophycideae</taxon>
        <taxon>Oscillatoriales</taxon>
        <taxon>Sirenicapillariaceae</taxon>
        <taxon>Limnospira</taxon>
    </lineage>
</organism>
<reference evidence="2 3" key="1">
    <citation type="journal article" date="2024" name="Front. Microbiol.">
        <title>Transcriptomic insights into the dominance of two phototrophs throughout the water column of a tropical hypersaline-alkaline crater lake (Dziani Dzaha, Mayotte).</title>
        <authorList>
            <person name="Duperron S."/>
            <person name="Halary S."/>
            <person name="Bouly J.-P."/>
            <person name="Roussel T."/>
            <person name="Hugoni M."/>
            <person name="Bruto M."/>
            <person name="Oger P."/>
            <person name="Duval C."/>
            <person name="Woo A."/>
            <person name="Jezequiel D."/>
            <person name="Ader M."/>
            <person name="Leboulanger C."/>
            <person name="Agogue H."/>
            <person name="Grossi V."/>
            <person name="Trousselier M."/>
            <person name="Bernard C."/>
        </authorList>
    </citation>
    <scope>NUCLEOTIDE SEQUENCE [LARGE SCALE GENOMIC DNA]</scope>
    <source>
        <strain evidence="2 3">PMC 851.14</strain>
    </source>
</reference>
<gene>
    <name evidence="2" type="ORF">AAEJ74_00835</name>
</gene>
<keyword evidence="1" id="KW-1133">Transmembrane helix</keyword>
<accession>A0ABU9EEC0</accession>
<evidence type="ECO:0000313" key="2">
    <source>
        <dbReference type="EMBL" id="MEK9510284.1"/>
    </source>
</evidence>
<keyword evidence="3" id="KW-1185">Reference proteome</keyword>
<dbReference type="InterPro" id="IPR012986">
    <property type="entry name" value="PSI_PsaX"/>
</dbReference>
<dbReference type="RefSeq" id="WP_241270824.1">
    <property type="nucleotide sequence ID" value="NZ_JBBWYZ010000001.1"/>
</dbReference>
<dbReference type="SUPFAM" id="SSF81552">
    <property type="entry name" value="Subunit PsaX of photosystem I reaction centre"/>
    <property type="match status" value="1"/>
</dbReference>
<keyword evidence="1" id="KW-0472">Membrane</keyword>
<dbReference type="EMBL" id="JBBWYZ010000001">
    <property type="protein sequence ID" value="MEK9510284.1"/>
    <property type="molecule type" value="Genomic_DNA"/>
</dbReference>
<evidence type="ECO:0000313" key="3">
    <source>
        <dbReference type="Proteomes" id="UP001387447"/>
    </source>
</evidence>
<name>A0ABU9EEC0_LIMFS</name>
<dbReference type="Proteomes" id="UP001387447">
    <property type="component" value="Unassembled WGS sequence"/>
</dbReference>
<protein>
    <submittedName>
        <fullName evidence="2">Photosystem I protein PsaX</fullName>
    </submittedName>
</protein>
<dbReference type="InterPro" id="IPR036243">
    <property type="entry name" value="PSI_PsaX_sf"/>
</dbReference>
<keyword evidence="1" id="KW-0812">Transmembrane</keyword>
<dbReference type="Pfam" id="PF08078">
    <property type="entry name" value="PsaX"/>
    <property type="match status" value="1"/>
</dbReference>
<evidence type="ECO:0000256" key="1">
    <source>
        <dbReference type="SAM" id="Phobius"/>
    </source>
</evidence>
<sequence>MCELRQLDDYSKYCTTDDRLCHRNRDFFRRGDRLTAIALCALIDKNHWNFENMANKSGGFPYPFRTFWAIVLLGINLVVAGYYFHIIQ</sequence>
<proteinExistence type="predicted"/>
<feature type="transmembrane region" description="Helical" evidence="1">
    <location>
        <begin position="66"/>
        <end position="84"/>
    </location>
</feature>